<feature type="compositionally biased region" description="Low complexity" evidence="1">
    <location>
        <begin position="241"/>
        <end position="254"/>
    </location>
</feature>
<keyword evidence="3" id="KW-1185">Reference proteome</keyword>
<evidence type="ECO:0000256" key="1">
    <source>
        <dbReference type="SAM" id="MobiDB-lite"/>
    </source>
</evidence>
<feature type="region of interest" description="Disordered" evidence="1">
    <location>
        <begin position="342"/>
        <end position="362"/>
    </location>
</feature>
<accession>A0A8W8LQH2</accession>
<reference evidence="2" key="1">
    <citation type="submission" date="2022-08" db="UniProtKB">
        <authorList>
            <consortium name="EnsemblMetazoa"/>
        </authorList>
    </citation>
    <scope>IDENTIFICATION</scope>
    <source>
        <strain evidence="2">05x7-T-G4-1.051#20</strain>
    </source>
</reference>
<dbReference type="Proteomes" id="UP000005408">
    <property type="component" value="Unassembled WGS sequence"/>
</dbReference>
<feature type="compositionally biased region" description="Basic and acidic residues" evidence="1">
    <location>
        <begin position="288"/>
        <end position="305"/>
    </location>
</feature>
<name>A0A8W8LQH2_MAGGI</name>
<sequence length="382" mass="44364">MPSKPEQQKPVPIQELDISPDSLVFTQGKDAKNIKIKQFLCVRDVIPKTNLYQAILLENRSQDRHLQRTLSSLSTRQLKHANSFDLTARTFMAMQERKQKKWKREDEMRLSSMNLPSLQGSENLAPSLDVMYHMPEYSTKSKPKRSKSREKEKTKFPKMPYSIRREQTEIVTYNEKTYMTKLPEMVEVDQNALQHYDLYRGKKFLSAGATKTDDRFKHLTDTLNPAHLKDLDKYPLENATSKSRLSKYSSSSRLSSRESDDDNAFSRHMTPKQRASWMLTRPDTYSDLPDKPFSKEGRPRPKREISVSFDDHPKVVKRSEEILESFRTMDVKKLAKSILKDKKENTKPEDHGAESSVEETVTGEEKKVFVPGVNVYYSTSKK</sequence>
<dbReference type="EnsemblMetazoa" id="G2950.1">
    <property type="protein sequence ID" value="G2950.1:cds"/>
    <property type="gene ID" value="G2950"/>
</dbReference>
<organism evidence="2 3">
    <name type="scientific">Magallana gigas</name>
    <name type="common">Pacific oyster</name>
    <name type="synonym">Crassostrea gigas</name>
    <dbReference type="NCBI Taxonomy" id="29159"/>
    <lineage>
        <taxon>Eukaryota</taxon>
        <taxon>Metazoa</taxon>
        <taxon>Spiralia</taxon>
        <taxon>Lophotrochozoa</taxon>
        <taxon>Mollusca</taxon>
        <taxon>Bivalvia</taxon>
        <taxon>Autobranchia</taxon>
        <taxon>Pteriomorphia</taxon>
        <taxon>Ostreida</taxon>
        <taxon>Ostreoidea</taxon>
        <taxon>Ostreidae</taxon>
        <taxon>Magallana</taxon>
    </lineage>
</organism>
<feature type="compositionally biased region" description="Basic and acidic residues" evidence="1">
    <location>
        <begin position="342"/>
        <end position="353"/>
    </location>
</feature>
<dbReference type="AlphaFoldDB" id="A0A8W8LQH2"/>
<evidence type="ECO:0000313" key="2">
    <source>
        <dbReference type="EnsemblMetazoa" id="G2950.2:cds"/>
    </source>
</evidence>
<proteinExistence type="predicted"/>
<evidence type="ECO:0000313" key="3">
    <source>
        <dbReference type="Proteomes" id="UP000005408"/>
    </source>
</evidence>
<feature type="region of interest" description="Disordered" evidence="1">
    <location>
        <begin position="241"/>
        <end position="305"/>
    </location>
</feature>
<dbReference type="EnsemblMetazoa" id="G2950.2">
    <property type="protein sequence ID" value="G2950.2:cds"/>
    <property type="gene ID" value="G2950"/>
</dbReference>
<protein>
    <submittedName>
        <fullName evidence="2">Uncharacterized protein</fullName>
    </submittedName>
</protein>